<reference evidence="2 3" key="1">
    <citation type="journal article" date="2017" name="Water Res.">
        <title>Discovery and metagenomic analysis of an anammox bacterial enrichment related to Candidatus "Brocadia caroliniensis" in a full-scale glycerol-fed nitritation-denitritation separate centrate treatment process.</title>
        <authorList>
            <person name="Park H."/>
            <person name="Brotto A.C."/>
            <person name="van Loosdrecht M.C."/>
            <person name="Chandran K."/>
        </authorList>
    </citation>
    <scope>NUCLEOTIDE SEQUENCE [LARGE SCALE GENOMIC DNA]</scope>
    <source>
        <strain evidence="2">26THWARD</strain>
    </source>
</reference>
<name>A0A1V4ATS5_9BACT</name>
<dbReference type="InterPro" id="IPR018739">
    <property type="entry name" value="DUF2281"/>
</dbReference>
<dbReference type="Proteomes" id="UP000189681">
    <property type="component" value="Unassembled WGS sequence"/>
</dbReference>
<sequence>MSTKELLINEIEQVPESLLNEVLDFVHFLKAKIIREGIASAVASESSLGKDWLKTEEDEAWQNL</sequence>
<accession>A0A1V4ATS5</accession>
<dbReference type="AlphaFoldDB" id="A0A1V4ATS5"/>
<protein>
    <submittedName>
        <fullName evidence="2">DUF2281 domain-containing protein</fullName>
    </submittedName>
</protein>
<organism evidence="2 3">
    <name type="scientific">Candidatus Brocadia carolinensis</name>
    <dbReference type="NCBI Taxonomy" id="1004156"/>
    <lineage>
        <taxon>Bacteria</taxon>
        <taxon>Pseudomonadati</taxon>
        <taxon>Planctomycetota</taxon>
        <taxon>Candidatus Brocadiia</taxon>
        <taxon>Candidatus Brocadiales</taxon>
        <taxon>Candidatus Brocadiaceae</taxon>
        <taxon>Candidatus Brocadia</taxon>
    </lineage>
</organism>
<gene>
    <name evidence="2" type="ORF">AYP45_08500</name>
</gene>
<feature type="domain" description="DUF2281" evidence="1">
    <location>
        <begin position="7"/>
        <end position="33"/>
    </location>
</feature>
<evidence type="ECO:0000313" key="3">
    <source>
        <dbReference type="Proteomes" id="UP000189681"/>
    </source>
</evidence>
<evidence type="ECO:0000259" key="1">
    <source>
        <dbReference type="Pfam" id="PF10047"/>
    </source>
</evidence>
<comment type="caution">
    <text evidence="2">The sequence shown here is derived from an EMBL/GenBank/DDBJ whole genome shotgun (WGS) entry which is preliminary data.</text>
</comment>
<proteinExistence type="predicted"/>
<evidence type="ECO:0000313" key="2">
    <source>
        <dbReference type="EMBL" id="OOP56515.1"/>
    </source>
</evidence>
<dbReference type="STRING" id="1004156.AYP45_08500"/>
<dbReference type="EMBL" id="AYTS01000076">
    <property type="protein sequence ID" value="OOP56515.1"/>
    <property type="molecule type" value="Genomic_DNA"/>
</dbReference>
<dbReference type="Pfam" id="PF10047">
    <property type="entry name" value="DUF2281"/>
    <property type="match status" value="1"/>
</dbReference>